<evidence type="ECO:0000313" key="1">
    <source>
        <dbReference type="EMBL" id="KAI8422465.1"/>
    </source>
</evidence>
<keyword evidence="2" id="KW-1185">Reference proteome</keyword>
<reference evidence="1 2" key="1">
    <citation type="journal article" date="2022" name="Genome Biol. Evol.">
        <title>The Spruce Budworm Genome: Reconstructing the Evolutionary History of Antifreeze Proteins.</title>
        <authorList>
            <person name="Beliveau C."/>
            <person name="Gagne P."/>
            <person name="Picq S."/>
            <person name="Vernygora O."/>
            <person name="Keeling C.I."/>
            <person name="Pinkney K."/>
            <person name="Doucet D."/>
            <person name="Wen F."/>
            <person name="Johnston J.S."/>
            <person name="Maaroufi H."/>
            <person name="Boyle B."/>
            <person name="Laroche J."/>
            <person name="Dewar K."/>
            <person name="Juretic N."/>
            <person name="Blackburn G."/>
            <person name="Nisole A."/>
            <person name="Brunet B."/>
            <person name="Brandao M."/>
            <person name="Lumley L."/>
            <person name="Duan J."/>
            <person name="Quan G."/>
            <person name="Lucarotti C.J."/>
            <person name="Roe A.D."/>
            <person name="Sperling F.A.H."/>
            <person name="Levesque R.C."/>
            <person name="Cusson M."/>
        </authorList>
    </citation>
    <scope>NUCLEOTIDE SEQUENCE [LARGE SCALE GENOMIC DNA]</scope>
    <source>
        <strain evidence="1">Glfc:IPQL:Cfum</strain>
    </source>
</reference>
<accession>A0ACC0JEA7</accession>
<name>A0ACC0JEA7_CHOFU</name>
<comment type="caution">
    <text evidence="1">The sequence shown here is derived from an EMBL/GenBank/DDBJ whole genome shotgun (WGS) entry which is preliminary data.</text>
</comment>
<proteinExistence type="predicted"/>
<organism evidence="1 2">
    <name type="scientific">Choristoneura fumiferana</name>
    <name type="common">Spruce budworm moth</name>
    <name type="synonym">Archips fumiferana</name>
    <dbReference type="NCBI Taxonomy" id="7141"/>
    <lineage>
        <taxon>Eukaryota</taxon>
        <taxon>Metazoa</taxon>
        <taxon>Ecdysozoa</taxon>
        <taxon>Arthropoda</taxon>
        <taxon>Hexapoda</taxon>
        <taxon>Insecta</taxon>
        <taxon>Pterygota</taxon>
        <taxon>Neoptera</taxon>
        <taxon>Endopterygota</taxon>
        <taxon>Lepidoptera</taxon>
        <taxon>Glossata</taxon>
        <taxon>Ditrysia</taxon>
        <taxon>Tortricoidea</taxon>
        <taxon>Tortricidae</taxon>
        <taxon>Tortricinae</taxon>
        <taxon>Choristoneura</taxon>
    </lineage>
</organism>
<evidence type="ECO:0000313" key="2">
    <source>
        <dbReference type="Proteomes" id="UP001064048"/>
    </source>
</evidence>
<dbReference type="Proteomes" id="UP001064048">
    <property type="component" value="Chromosome 10"/>
</dbReference>
<gene>
    <name evidence="1" type="ORF">MSG28_006290</name>
</gene>
<sequence>MLPRRRNIGVSVTTSDETPLLENELNSYSKFDKKGSKYYQPERQGSAIPIISTKQGVAFEESDIVFDFLKEPVFEVVMAARDRTNEFASTVRSLQGRTLARPIVRDERKATVLQTYSQFMSMAKVISKNITGTYAKLEKLALLAKKKSLFDDRPTEIQELTYIIKGDLSSLNQQIARLGEMPRGRRSMHSHSSSVVLALQSRLASMSNQFKQVLEVRSENLKHQNNRREQFSRVGPVVKEIPSILQQQDEVSIDLGETMGFQTQTQQLALRDDTDTYVQQRAETMHNIESTIVELGGIFQQLAHMVKEQDEAIGRIDTNIQEAEMNVEAGHREIMKYFQSVTGNRALMFKDAASTGTSSPGMMGAPLLPPPMMAGIPPPMPPQVAMPPVPGIAPAMAAMPPPMGFPPMIPPFSMPPPGFPPFKPDLGAPAPEITPMSNQTSPWSEHKAPDGRTYYYNSVSKQSLWEKPDDLKTPAEYTTDAGRLYYHNIETKESSWVVPPELQEIKDKIAAEEAAHMALNGDLPPGEVPLPGSPATPAGGSSALDEAMAKTLASIDPALVSSIPIPEDTEPVAEPQYKDKKEAIEAFKELLKEKIWRCVPDADRKDIFEDCIFTITKREKEEAKALKKRNMKMLAQVLENMNEITYSSTWSEAQVLLLENSAFKNDVSLLGMDKEDALIVFEQHIKNLESEYAQEKEQLKKRSKRQQRKNRDNFLALLDGLHEEGKLTSMSLWVELYPVISADMRFSAMLGQQGSTPLDLFKFYVENLKARFHDEKKVIKEILKEKDFEVKPDTTFEEFATIVCEDSKSAALDAGNVKLTYNALLEKEESKAQKKIESTFKWALSEANVDHQLPWAEDFQHEQEESCMHYHHPKPRKAKRSKKKKRSHSASPRSPTPEEGGISEASPPRHKRRGKRSAPPSPEPAPLDEPAFKPKKKKDKRDKKERSAAASSTAWSDAELESRRAALLAQLHEHEAD</sequence>
<dbReference type="EMBL" id="CM046110">
    <property type="protein sequence ID" value="KAI8422465.1"/>
    <property type="molecule type" value="Genomic_DNA"/>
</dbReference>
<protein>
    <submittedName>
        <fullName evidence="1">Uncharacterized protein</fullName>
    </submittedName>
</protein>